<dbReference type="Gene3D" id="2.60.40.10">
    <property type="entry name" value="Immunoglobulins"/>
    <property type="match status" value="2"/>
</dbReference>
<dbReference type="CDD" id="cd12215">
    <property type="entry name" value="ChiC_BD"/>
    <property type="match status" value="1"/>
</dbReference>
<dbReference type="Gene3D" id="2.10.10.20">
    <property type="entry name" value="Carbohydrate-binding module superfamily 5/12"/>
    <property type="match status" value="1"/>
</dbReference>
<feature type="domain" description="Chitin-binding type-3" evidence="2">
    <location>
        <begin position="720"/>
        <end position="766"/>
    </location>
</feature>
<dbReference type="InterPro" id="IPR035992">
    <property type="entry name" value="Ricin_B-like_lectins"/>
</dbReference>
<dbReference type="PROSITE" id="PS50231">
    <property type="entry name" value="RICIN_B_LECTIN"/>
    <property type="match status" value="1"/>
</dbReference>
<dbReference type="EMBL" id="LOXM01000283">
    <property type="protein sequence ID" value="KVG52905.1"/>
    <property type="molecule type" value="Genomic_DNA"/>
</dbReference>
<comment type="caution">
    <text evidence="3">The sequence shown here is derived from an EMBL/GenBank/DDBJ whole genome shotgun (WGS) entry which is preliminary data.</text>
</comment>
<reference evidence="3 4" key="1">
    <citation type="submission" date="2015-11" db="EMBL/GenBank/DDBJ databases">
        <title>Expanding the genomic diversity of Burkholderia species for the development of highly accurate diagnostics.</title>
        <authorList>
            <person name="Sahl J."/>
            <person name="Keim P."/>
            <person name="Wagner D."/>
        </authorList>
    </citation>
    <scope>NUCLEOTIDE SEQUENCE [LARGE SCALE GENOMIC DNA]</scope>
    <source>
        <strain evidence="3 4">MSMB2036</strain>
    </source>
</reference>
<dbReference type="Proteomes" id="UP000064029">
    <property type="component" value="Unassembled WGS sequence"/>
</dbReference>
<dbReference type="SUPFAM" id="SSF55486">
    <property type="entry name" value="Metalloproteases ('zincins'), catalytic domain"/>
    <property type="match status" value="1"/>
</dbReference>
<evidence type="ECO:0000256" key="1">
    <source>
        <dbReference type="ARBA" id="ARBA00022801"/>
    </source>
</evidence>
<accession>A0A103QNZ5</accession>
<dbReference type="GO" id="GO:0030246">
    <property type="term" value="F:carbohydrate binding"/>
    <property type="evidence" value="ECO:0007669"/>
    <property type="project" value="InterPro"/>
</dbReference>
<gene>
    <name evidence="3" type="ORF">WJ33_09535</name>
</gene>
<dbReference type="SMART" id="SM00495">
    <property type="entry name" value="ChtBD3"/>
    <property type="match status" value="1"/>
</dbReference>
<organism evidence="3 4">
    <name type="scientific">Burkholderia ubonensis</name>
    <dbReference type="NCBI Taxonomy" id="101571"/>
    <lineage>
        <taxon>Bacteria</taxon>
        <taxon>Pseudomonadati</taxon>
        <taxon>Pseudomonadota</taxon>
        <taxon>Betaproteobacteria</taxon>
        <taxon>Burkholderiales</taxon>
        <taxon>Burkholderiaceae</taxon>
        <taxon>Burkholderia</taxon>
        <taxon>Burkholderia cepacia complex</taxon>
    </lineage>
</organism>
<evidence type="ECO:0000259" key="2">
    <source>
        <dbReference type="SMART" id="SM00495"/>
    </source>
</evidence>
<dbReference type="SUPFAM" id="SSF50370">
    <property type="entry name" value="Ricin B-like lectins"/>
    <property type="match status" value="1"/>
</dbReference>
<dbReference type="GO" id="GO:0005975">
    <property type="term" value="P:carbohydrate metabolic process"/>
    <property type="evidence" value="ECO:0007669"/>
    <property type="project" value="InterPro"/>
</dbReference>
<dbReference type="Gene3D" id="2.80.10.50">
    <property type="match status" value="1"/>
</dbReference>
<dbReference type="InterPro" id="IPR003610">
    <property type="entry name" value="CBM5/12"/>
</dbReference>
<evidence type="ECO:0000313" key="3">
    <source>
        <dbReference type="EMBL" id="KVG52905.1"/>
    </source>
</evidence>
<dbReference type="GO" id="GO:0005576">
    <property type="term" value="C:extracellular region"/>
    <property type="evidence" value="ECO:0007669"/>
    <property type="project" value="InterPro"/>
</dbReference>
<dbReference type="InterPro" id="IPR036573">
    <property type="entry name" value="CBM_sf_5/12"/>
</dbReference>
<dbReference type="SUPFAM" id="SSF51055">
    <property type="entry name" value="Carbohydrate binding domain"/>
    <property type="match status" value="1"/>
</dbReference>
<protein>
    <submittedName>
        <fullName evidence="3">Carbohydrate-binding protein</fullName>
    </submittedName>
</protein>
<sequence>MFERNGRHRKNAAFRSTGAACAASDLEPILKPIRHSLATTALSAAVTGLFSLSAHAADAAPTPLKNLLLGDGQCVAWQPGGDAVAFAACDGGAAQDWLFQKQGDGHQLIRNRAAIEQGADRCLRTHPDGGAGRVALGTCKGDGYTSMRAWQVTAGLDGRIVLRNKYRGDLGRTEVLGASVDTRNVAMRPDMGIAPASTFTYPLPLPLPTRPLAGDKSVLLMVTHFNDSKPADADVVRKAVFGDGDGDDYASLRRYLEVASRGKLTVHGETLDSVNLGDRPATCDTGAIRAAARNAALARGVNPDKFDYLFVDLPKMSNCGWGGLAATPGNWILSNASGHGYWMWSHEFGHNLGAKHPGSLVDCPAPGGTVEVGGACRAGKIDDPSDTMGGGGRRLYPASYQLFAGWLGEADVPEIRGDGTYRLAPLWGEASGAKAYRLPRTDGSTLWLEFRQPLRGFDDWKAADPFVNGVIVRTVAHGGNVLTNTLVDTTPGSAAGMKDAPLMPGHTLHDTLSGKLITVKSVGPDGAVVEVKNDGLLLPQAAVTGPLQADAGAKVVLSGASSVGEQLRYAWSAPAGIDAKPEGAELRFVAPAFEQDRDYTFRLSVANDNGYTAQATHVVNVKAQEAVAPPRAAIGGPAAVDGGARVTLSGASSTGKGLSYAWTGPAGMPLVQAGAVATFTAPTAADERRHDFRLVVTDTLGRKSDATHRVTVRASAGEGVAAWDPKQTYAQPCQKVSHAGKIWANGWWVLGDVPGTGGEWGAWRPVGAANMHTQCKG</sequence>
<dbReference type="AlphaFoldDB" id="A0A103QNZ5"/>
<dbReference type="InterPro" id="IPR013783">
    <property type="entry name" value="Ig-like_fold"/>
</dbReference>
<evidence type="ECO:0000313" key="4">
    <source>
        <dbReference type="Proteomes" id="UP000064029"/>
    </source>
</evidence>
<name>A0A103QNZ5_9BURK</name>
<keyword evidence="1" id="KW-0378">Hydrolase</keyword>
<proteinExistence type="predicted"/>
<dbReference type="GO" id="GO:0004553">
    <property type="term" value="F:hydrolase activity, hydrolyzing O-glycosyl compounds"/>
    <property type="evidence" value="ECO:0007669"/>
    <property type="project" value="InterPro"/>
</dbReference>